<dbReference type="SUPFAM" id="SSF47616">
    <property type="entry name" value="GST C-terminal domain-like"/>
    <property type="match status" value="1"/>
</dbReference>
<dbReference type="EMBL" id="PNBA02000006">
    <property type="protein sequence ID" value="KAG6419710.1"/>
    <property type="molecule type" value="Genomic_DNA"/>
</dbReference>
<organism evidence="2">
    <name type="scientific">Salvia splendens</name>
    <name type="common">Scarlet sage</name>
    <dbReference type="NCBI Taxonomy" id="180675"/>
    <lineage>
        <taxon>Eukaryota</taxon>
        <taxon>Viridiplantae</taxon>
        <taxon>Streptophyta</taxon>
        <taxon>Embryophyta</taxon>
        <taxon>Tracheophyta</taxon>
        <taxon>Spermatophyta</taxon>
        <taxon>Magnoliopsida</taxon>
        <taxon>eudicotyledons</taxon>
        <taxon>Gunneridae</taxon>
        <taxon>Pentapetalae</taxon>
        <taxon>asterids</taxon>
        <taxon>lamiids</taxon>
        <taxon>Lamiales</taxon>
        <taxon>Lamiaceae</taxon>
        <taxon>Nepetoideae</taxon>
        <taxon>Mentheae</taxon>
        <taxon>Salviinae</taxon>
        <taxon>Salvia</taxon>
        <taxon>Salvia subgen. Calosphace</taxon>
        <taxon>core Calosphace</taxon>
    </lineage>
</organism>
<comment type="caution">
    <text evidence="2">The sequence shown here is derived from an EMBL/GenBank/DDBJ whole genome shotgun (WGS) entry which is preliminary data.</text>
</comment>
<dbReference type="PANTHER" id="PTHR12782">
    <property type="entry name" value="MICROSOMAL PROSTAGLANDIN E SYNTHASE-2"/>
    <property type="match status" value="1"/>
</dbReference>
<reference evidence="2" key="1">
    <citation type="submission" date="2018-01" db="EMBL/GenBank/DDBJ databases">
        <authorList>
            <person name="Mao J.F."/>
        </authorList>
    </citation>
    <scope>NUCLEOTIDE SEQUENCE</scope>
    <source>
        <strain evidence="2">Huo1</strain>
        <tissue evidence="2">Leaf</tissue>
    </source>
</reference>
<feature type="domain" description="GST N-terminal" evidence="1">
    <location>
        <begin position="151"/>
        <end position="202"/>
    </location>
</feature>
<accession>A0A8X8XTC5</accession>
<dbReference type="Gene3D" id="3.40.30.10">
    <property type="entry name" value="Glutaredoxin"/>
    <property type="match status" value="1"/>
</dbReference>
<evidence type="ECO:0000259" key="1">
    <source>
        <dbReference type="Pfam" id="PF13417"/>
    </source>
</evidence>
<gene>
    <name evidence="2" type="ORF">SASPL_116220</name>
</gene>
<dbReference type="InterPro" id="IPR034335">
    <property type="entry name" value="PGES2_C"/>
</dbReference>
<proteinExistence type="predicted"/>
<dbReference type="PANTHER" id="PTHR12782:SF5">
    <property type="entry name" value="PROSTAGLANDIN E SYNTHASE 2"/>
    <property type="match status" value="1"/>
</dbReference>
<dbReference type="InterPro" id="IPR036282">
    <property type="entry name" value="Glutathione-S-Trfase_C_sf"/>
</dbReference>
<dbReference type="Pfam" id="PF13417">
    <property type="entry name" value="GST_N_3"/>
    <property type="match status" value="1"/>
</dbReference>
<dbReference type="InterPro" id="IPR004045">
    <property type="entry name" value="Glutathione_S-Trfase_N"/>
</dbReference>
<dbReference type="Gene3D" id="1.20.1050.10">
    <property type="match status" value="1"/>
</dbReference>
<protein>
    <recommendedName>
        <fullName evidence="1">GST N-terminal domain-containing protein</fullName>
    </recommendedName>
</protein>
<evidence type="ECO:0000313" key="3">
    <source>
        <dbReference type="Proteomes" id="UP000298416"/>
    </source>
</evidence>
<dbReference type="Proteomes" id="UP000298416">
    <property type="component" value="Unassembled WGS sequence"/>
</dbReference>
<name>A0A8X8XTC5_SALSN</name>
<dbReference type="InterPro" id="IPR036249">
    <property type="entry name" value="Thioredoxin-like_sf"/>
</dbReference>
<dbReference type="AlphaFoldDB" id="A0A8X8XTC5"/>
<reference evidence="2" key="2">
    <citation type="submission" date="2020-08" db="EMBL/GenBank/DDBJ databases">
        <title>Plant Genome Project.</title>
        <authorList>
            <person name="Zhang R.-G."/>
        </authorList>
    </citation>
    <scope>NUCLEOTIDE SEQUENCE</scope>
    <source>
        <strain evidence="2">Huo1</strain>
        <tissue evidence="2">Leaf</tissue>
    </source>
</reference>
<dbReference type="Pfam" id="PF13410">
    <property type="entry name" value="GST_C_2"/>
    <property type="match status" value="1"/>
</dbReference>
<dbReference type="SUPFAM" id="SSF52833">
    <property type="entry name" value="Thioredoxin-like"/>
    <property type="match status" value="1"/>
</dbReference>
<dbReference type="GO" id="GO:0050220">
    <property type="term" value="F:prostaglandin-E synthase activity"/>
    <property type="evidence" value="ECO:0007669"/>
    <property type="project" value="TreeGrafter"/>
</dbReference>
<evidence type="ECO:0000313" key="2">
    <source>
        <dbReference type="EMBL" id="KAG6419710.1"/>
    </source>
</evidence>
<keyword evidence="3" id="KW-1185">Reference proteome</keyword>
<dbReference type="CDD" id="cd03197">
    <property type="entry name" value="GST_C_mPGES2"/>
    <property type="match status" value="1"/>
</dbReference>
<dbReference type="GO" id="GO:0005739">
    <property type="term" value="C:mitochondrion"/>
    <property type="evidence" value="ECO:0007669"/>
    <property type="project" value="TreeGrafter"/>
</dbReference>
<sequence length="370" mass="41498">MFPQMRRAAGLGAVRRAAGGIASADQHHRLFQAALFISSSANSSSRSHWFSYNGIAGDKAATHAVFGTMLFSTAATAIVEEAHAKETVKFRPKDVVLYQYEACPFCNKVKVGALSALRASCYSQSYEVFSSDHVDIHNMGYVSVLYFPAFLDYYDIPYKVVEVNPLSKKETKWSEYKKVPILMVDGVQMVDSSDIIDKLYTKINPGAVTDSAEESEEKKWRRHVLLTLIVWVDNHLVHILSPNIYRSISEAIDSFDYITTKGNFSFMEKMSAKYVGAGAMYFISKRLKKRHNITDERAALYEAAETWVDALQGRDFLGGAKPNLADLAVFGVLKSIRYLRAGQDMVQHTRIGDWYDRMENAVGVSAGFRE</sequence>